<evidence type="ECO:0000256" key="4">
    <source>
        <dbReference type="ARBA" id="ARBA00022475"/>
    </source>
</evidence>
<dbReference type="InterPro" id="IPR036259">
    <property type="entry name" value="MFS_trans_sf"/>
</dbReference>
<keyword evidence="4" id="KW-1003">Cell membrane</keyword>
<dbReference type="SUPFAM" id="SSF103473">
    <property type="entry name" value="MFS general substrate transporter"/>
    <property type="match status" value="1"/>
</dbReference>
<dbReference type="CDD" id="cd17320">
    <property type="entry name" value="MFS_MdfA_MDR_like"/>
    <property type="match status" value="1"/>
</dbReference>
<dbReference type="Proteomes" id="UP001210865">
    <property type="component" value="Chromosome"/>
</dbReference>
<evidence type="ECO:0000256" key="5">
    <source>
        <dbReference type="ARBA" id="ARBA00022692"/>
    </source>
</evidence>
<dbReference type="PROSITE" id="PS50850">
    <property type="entry name" value="MFS"/>
    <property type="match status" value="1"/>
</dbReference>
<dbReference type="InterPro" id="IPR020846">
    <property type="entry name" value="MFS_dom"/>
</dbReference>
<dbReference type="Gene3D" id="1.20.1720.10">
    <property type="entry name" value="Multidrug resistance protein D"/>
    <property type="match status" value="1"/>
</dbReference>
<accession>A0ABY7NUN6</accession>
<name>A0ABY7NUN6_9SPHN</name>
<feature type="transmembrane region" description="Helical" evidence="8">
    <location>
        <begin position="358"/>
        <end position="381"/>
    </location>
</feature>
<dbReference type="RefSeq" id="WP_270077801.1">
    <property type="nucleotide sequence ID" value="NZ_CP115174.1"/>
</dbReference>
<gene>
    <name evidence="10" type="ORF">PBT88_03230</name>
</gene>
<feature type="transmembrane region" description="Helical" evidence="8">
    <location>
        <begin position="121"/>
        <end position="142"/>
    </location>
</feature>
<keyword evidence="6 8" id="KW-1133">Transmembrane helix</keyword>
<evidence type="ECO:0000256" key="6">
    <source>
        <dbReference type="ARBA" id="ARBA00022989"/>
    </source>
</evidence>
<evidence type="ECO:0000256" key="7">
    <source>
        <dbReference type="ARBA" id="ARBA00023136"/>
    </source>
</evidence>
<feature type="domain" description="Major facilitator superfamily (MFS) profile" evidence="9">
    <location>
        <begin position="29"/>
        <end position="414"/>
    </location>
</feature>
<evidence type="ECO:0000256" key="2">
    <source>
        <dbReference type="ARBA" id="ARBA00006236"/>
    </source>
</evidence>
<feature type="transmembrane region" description="Helical" evidence="8">
    <location>
        <begin position="303"/>
        <end position="319"/>
    </location>
</feature>
<keyword evidence="11" id="KW-1185">Reference proteome</keyword>
<keyword evidence="7 8" id="KW-0472">Membrane</keyword>
<comment type="subcellular location">
    <subcellularLocation>
        <location evidence="8">Cell inner membrane</location>
        <topology evidence="8">Multi-pass membrane protein</topology>
    </subcellularLocation>
    <subcellularLocation>
        <location evidence="1">Cell membrane</location>
        <topology evidence="1">Multi-pass membrane protein</topology>
    </subcellularLocation>
</comment>
<dbReference type="InterPro" id="IPR011701">
    <property type="entry name" value="MFS"/>
</dbReference>
<dbReference type="NCBIfam" id="TIGR00710">
    <property type="entry name" value="efflux_Bcr_CflA"/>
    <property type="match status" value="1"/>
</dbReference>
<evidence type="ECO:0000313" key="10">
    <source>
        <dbReference type="EMBL" id="WBO23166.1"/>
    </source>
</evidence>
<evidence type="ECO:0000313" key="11">
    <source>
        <dbReference type="Proteomes" id="UP001210865"/>
    </source>
</evidence>
<keyword evidence="5 8" id="KW-0812">Transmembrane</keyword>
<evidence type="ECO:0000256" key="3">
    <source>
        <dbReference type="ARBA" id="ARBA00022448"/>
    </source>
</evidence>
<evidence type="ECO:0000256" key="1">
    <source>
        <dbReference type="ARBA" id="ARBA00004651"/>
    </source>
</evidence>
<sequence length="421" mass="44848">MSGHPTNIEQMSPHVATKGAHDGMSFREFVGMMAAMMAMVALAIDTMLPALPSIGNSLGVTDENKRQLIVTAFLLGLGVAQLVYGPLSDRFGRRPILIAGTAAYVLFSAGVAVAPNFEMLLLFRALQGAAVAATRVVTISVVRDCYGGRQMARVMSLAFMVFLAVPVLAPSIGQFFLLFLPWRGLFWVLTCYGLIVLSWIAMRLPETLHPEYRRPIDFSSVFIAMRRALTTRQAVGYMLAQTVISGALYGFINSVQQIFADGFHAPKLMPTVFAAIAGMMALASLINSRIVERLGTRRVSHSALLGFVVIELLHLGIAITGHETLISFSLCQATAMFCFGLSMANFGAMAMEPLAEIAGTAASVQGFVTTVGGAVLGYLIGQSFDGTSLPMTAGFAAAGVLGLAIVLITEGGHLFHPRMGS</sequence>
<comment type="similarity">
    <text evidence="2 8">Belongs to the major facilitator superfamily. Bcr/CmlA family.</text>
</comment>
<dbReference type="EMBL" id="CP115174">
    <property type="protein sequence ID" value="WBO23166.1"/>
    <property type="molecule type" value="Genomic_DNA"/>
</dbReference>
<keyword evidence="3 8" id="KW-0813">Transport</keyword>
<feature type="transmembrane region" description="Helical" evidence="8">
    <location>
        <begin position="272"/>
        <end position="291"/>
    </location>
</feature>
<feature type="transmembrane region" description="Helical" evidence="8">
    <location>
        <begin position="29"/>
        <end position="48"/>
    </location>
</feature>
<feature type="transmembrane region" description="Helical" evidence="8">
    <location>
        <begin position="154"/>
        <end position="179"/>
    </location>
</feature>
<feature type="transmembrane region" description="Helical" evidence="8">
    <location>
        <begin position="68"/>
        <end position="84"/>
    </location>
</feature>
<feature type="transmembrane region" description="Helical" evidence="8">
    <location>
        <begin position="96"/>
        <end position="115"/>
    </location>
</feature>
<keyword evidence="8" id="KW-0997">Cell inner membrane</keyword>
<feature type="transmembrane region" description="Helical" evidence="8">
    <location>
        <begin position="393"/>
        <end position="415"/>
    </location>
</feature>
<dbReference type="InterPro" id="IPR004812">
    <property type="entry name" value="Efflux_drug-R_Bcr/CmlA"/>
</dbReference>
<dbReference type="PANTHER" id="PTHR23502">
    <property type="entry name" value="MAJOR FACILITATOR SUPERFAMILY"/>
    <property type="match status" value="1"/>
</dbReference>
<evidence type="ECO:0000259" key="9">
    <source>
        <dbReference type="PROSITE" id="PS50850"/>
    </source>
</evidence>
<feature type="transmembrane region" description="Helical" evidence="8">
    <location>
        <begin position="325"/>
        <end position="346"/>
    </location>
</feature>
<evidence type="ECO:0000256" key="8">
    <source>
        <dbReference type="RuleBase" id="RU365088"/>
    </source>
</evidence>
<reference evidence="10 11" key="1">
    <citation type="submission" date="2022-12" db="EMBL/GenBank/DDBJ databases">
        <title>Sphingomonas abieness sp. nov., an endophytic bacterium isolated from Abies koreana.</title>
        <authorList>
            <person name="Jiang L."/>
            <person name="Lee J."/>
        </authorList>
    </citation>
    <scope>NUCLEOTIDE SEQUENCE [LARGE SCALE GENOMIC DNA]</scope>
    <source>
        <strain evidence="11">PAMB 00755</strain>
    </source>
</reference>
<dbReference type="PANTHER" id="PTHR23502:SF132">
    <property type="entry name" value="POLYAMINE TRANSPORTER 2-RELATED"/>
    <property type="match status" value="1"/>
</dbReference>
<proteinExistence type="inferred from homology"/>
<feature type="transmembrane region" description="Helical" evidence="8">
    <location>
        <begin position="185"/>
        <end position="204"/>
    </location>
</feature>
<feature type="transmembrane region" description="Helical" evidence="8">
    <location>
        <begin position="234"/>
        <end position="252"/>
    </location>
</feature>
<protein>
    <recommendedName>
        <fullName evidence="8">Bcr/CflA family efflux transporter</fullName>
    </recommendedName>
</protein>
<dbReference type="Pfam" id="PF07690">
    <property type="entry name" value="MFS_1"/>
    <property type="match status" value="1"/>
</dbReference>
<organism evidence="10 11">
    <name type="scientific">Sphingomonas abietis</name>
    <dbReference type="NCBI Taxonomy" id="3012344"/>
    <lineage>
        <taxon>Bacteria</taxon>
        <taxon>Pseudomonadati</taxon>
        <taxon>Pseudomonadota</taxon>
        <taxon>Alphaproteobacteria</taxon>
        <taxon>Sphingomonadales</taxon>
        <taxon>Sphingomonadaceae</taxon>
        <taxon>Sphingomonas</taxon>
    </lineage>
</organism>